<keyword evidence="3" id="KW-1185">Reference proteome</keyword>
<proteinExistence type="predicted"/>
<evidence type="ECO:0000313" key="2">
    <source>
        <dbReference type="EMBL" id="RNM14958.1"/>
    </source>
</evidence>
<gene>
    <name evidence="2" type="ORF">EFL26_09590</name>
</gene>
<evidence type="ECO:0008006" key="4">
    <source>
        <dbReference type="Google" id="ProtNLM"/>
    </source>
</evidence>
<sequence length="97" mass="10408">MATSDELFEKARLMRALADDLEVCCDAANTAAQGSTWDCDNATEVRGAIRGFRGAAGRAAQAIREEAQTVSQQARSKQADEVAAANAAARHHDPEYR</sequence>
<dbReference type="EMBL" id="RJSF01000036">
    <property type="protein sequence ID" value="RNM14958.1"/>
    <property type="molecule type" value="Genomic_DNA"/>
</dbReference>
<organism evidence="2 3">
    <name type="scientific">Nocardioides pocheonensis</name>
    <dbReference type="NCBI Taxonomy" id="661485"/>
    <lineage>
        <taxon>Bacteria</taxon>
        <taxon>Bacillati</taxon>
        <taxon>Actinomycetota</taxon>
        <taxon>Actinomycetes</taxon>
        <taxon>Propionibacteriales</taxon>
        <taxon>Nocardioidaceae</taxon>
        <taxon>Nocardioides</taxon>
    </lineage>
</organism>
<protein>
    <recommendedName>
        <fullName evidence="4">ESX-1 secretion-associated protein</fullName>
    </recommendedName>
</protein>
<evidence type="ECO:0000256" key="1">
    <source>
        <dbReference type="SAM" id="MobiDB-lite"/>
    </source>
</evidence>
<dbReference type="AlphaFoldDB" id="A0A3N0GS06"/>
<reference evidence="2 3" key="1">
    <citation type="submission" date="2018-11" db="EMBL/GenBank/DDBJ databases">
        <authorList>
            <person name="Li F."/>
        </authorList>
    </citation>
    <scope>NUCLEOTIDE SEQUENCE [LARGE SCALE GENOMIC DNA]</scope>
    <source>
        <strain evidence="2 3">Gsoil 818</strain>
    </source>
</reference>
<evidence type="ECO:0000313" key="3">
    <source>
        <dbReference type="Proteomes" id="UP000279994"/>
    </source>
</evidence>
<comment type="caution">
    <text evidence="2">The sequence shown here is derived from an EMBL/GenBank/DDBJ whole genome shotgun (WGS) entry which is preliminary data.</text>
</comment>
<name>A0A3N0GS06_9ACTN</name>
<dbReference type="Proteomes" id="UP000279994">
    <property type="component" value="Unassembled WGS sequence"/>
</dbReference>
<dbReference type="OrthoDB" id="4828791at2"/>
<dbReference type="RefSeq" id="WP_123222670.1">
    <property type="nucleotide sequence ID" value="NZ_RJSF01000036.1"/>
</dbReference>
<feature type="region of interest" description="Disordered" evidence="1">
    <location>
        <begin position="63"/>
        <end position="97"/>
    </location>
</feature>
<accession>A0A3N0GS06</accession>